<dbReference type="InterPro" id="IPR016024">
    <property type="entry name" value="ARM-type_fold"/>
</dbReference>
<dbReference type="Pfam" id="PF16416">
    <property type="entry name" value="GUN4_N"/>
    <property type="match status" value="1"/>
</dbReference>
<evidence type="ECO:0008006" key="5">
    <source>
        <dbReference type="Google" id="ProtNLM"/>
    </source>
</evidence>
<keyword evidence="4" id="KW-1185">Reference proteome</keyword>
<dbReference type="CDD" id="cd16383">
    <property type="entry name" value="GUN4"/>
    <property type="match status" value="1"/>
</dbReference>
<dbReference type="InterPro" id="IPR008629">
    <property type="entry name" value="GUN4-like"/>
</dbReference>
<name>A0A1U7J4E8_9CYAN</name>
<evidence type="ECO:0000313" key="3">
    <source>
        <dbReference type="EMBL" id="OKH47392.1"/>
    </source>
</evidence>
<accession>A0A1U7J4E8</accession>
<dbReference type="Gene3D" id="1.25.40.620">
    <property type="match status" value="1"/>
</dbReference>
<dbReference type="Pfam" id="PF05419">
    <property type="entry name" value="GUN4"/>
    <property type="match status" value="1"/>
</dbReference>
<dbReference type="PANTHER" id="PTHR34800:SF1">
    <property type="entry name" value="TETRAPYRROLE-BINDING PROTEIN, CHLOROPLASTIC"/>
    <property type="match status" value="1"/>
</dbReference>
<comment type="caution">
    <text evidence="3">The sequence shown here is derived from an EMBL/GenBank/DDBJ whole genome shotgun (WGS) entry which is preliminary data.</text>
</comment>
<organism evidence="3 4">
    <name type="scientific">Phormidium tenue NIES-30</name>
    <dbReference type="NCBI Taxonomy" id="549789"/>
    <lineage>
        <taxon>Bacteria</taxon>
        <taxon>Bacillati</taxon>
        <taxon>Cyanobacteriota</taxon>
        <taxon>Cyanophyceae</taxon>
        <taxon>Oscillatoriophycideae</taxon>
        <taxon>Oscillatoriales</taxon>
        <taxon>Oscillatoriaceae</taxon>
        <taxon>Phormidium</taxon>
    </lineage>
</organism>
<dbReference type="GO" id="GO:0046906">
    <property type="term" value="F:tetrapyrrole binding"/>
    <property type="evidence" value="ECO:0007669"/>
    <property type="project" value="TreeGrafter"/>
</dbReference>
<dbReference type="OrthoDB" id="7915178at2"/>
<dbReference type="PANTHER" id="PTHR34800">
    <property type="entry name" value="TETRAPYRROLE-BINDING PROTEIN, CHLOROPLASTIC"/>
    <property type="match status" value="1"/>
</dbReference>
<dbReference type="EMBL" id="MRCG01000009">
    <property type="protein sequence ID" value="OKH47392.1"/>
    <property type="molecule type" value="Genomic_DNA"/>
</dbReference>
<reference evidence="3 4" key="1">
    <citation type="submission" date="2016-11" db="EMBL/GenBank/DDBJ databases">
        <title>Draft Genome Sequences of Nine Cyanobacterial Strains from Diverse Habitats.</title>
        <authorList>
            <person name="Zhu T."/>
            <person name="Hou S."/>
            <person name="Lu X."/>
            <person name="Hess W.R."/>
        </authorList>
    </citation>
    <scope>NUCLEOTIDE SEQUENCE [LARGE SCALE GENOMIC DNA]</scope>
    <source>
        <strain evidence="3 4">NIES-30</strain>
    </source>
</reference>
<proteinExistence type="predicted"/>
<dbReference type="Gene3D" id="1.10.10.1770">
    <property type="entry name" value="Gun4-like"/>
    <property type="match status" value="1"/>
</dbReference>
<dbReference type="STRING" id="549789.NIES30_13025"/>
<evidence type="ECO:0000313" key="4">
    <source>
        <dbReference type="Proteomes" id="UP000185557"/>
    </source>
</evidence>
<dbReference type="InterPro" id="IPR037215">
    <property type="entry name" value="GUN4-like_sf"/>
</dbReference>
<sequence length="234" mass="26651">MVSDGDTLVNLRAQLQGDSLKKQLSAVHELLALGQEGLEVLTAILVERKAEPPTILDGKIFQVLYATEQSELRGVLAQHWPQGRLEMPSAQGVDYGPLQELLIQQDFEEADRLTLAKLCELAGPTAVKRKWVYFTEVEQFPVTDLQTIDHLWRVYSEGKFGFSVQRRLWLSLGQNWDKFWPRIAWKDDNIWTRYPGGFIWDLSAPDGHLPLSNQLRGVRMMSSLLTHPAWNEGA</sequence>
<dbReference type="GO" id="GO:0030288">
    <property type="term" value="C:outer membrane-bounded periplasmic space"/>
    <property type="evidence" value="ECO:0007669"/>
    <property type="project" value="TreeGrafter"/>
</dbReference>
<gene>
    <name evidence="3" type="ORF">NIES30_13025</name>
</gene>
<feature type="domain" description="GUN4 N-terminal ARM-like repeat" evidence="2">
    <location>
        <begin position="3"/>
        <end position="81"/>
    </location>
</feature>
<dbReference type="SUPFAM" id="SSF48371">
    <property type="entry name" value="ARM repeat"/>
    <property type="match status" value="1"/>
</dbReference>
<dbReference type="RefSeq" id="WP_073608869.1">
    <property type="nucleotide sequence ID" value="NZ_MRCG01000009.1"/>
</dbReference>
<dbReference type="AlphaFoldDB" id="A0A1U7J4E8"/>
<evidence type="ECO:0000259" key="2">
    <source>
        <dbReference type="Pfam" id="PF16416"/>
    </source>
</evidence>
<feature type="domain" description="GUN4-like" evidence="1">
    <location>
        <begin position="89"/>
        <end position="228"/>
    </location>
</feature>
<dbReference type="Proteomes" id="UP000185557">
    <property type="component" value="Unassembled WGS sequence"/>
</dbReference>
<evidence type="ECO:0000259" key="1">
    <source>
        <dbReference type="Pfam" id="PF05419"/>
    </source>
</evidence>
<protein>
    <recommendedName>
        <fullName evidence="5">GUN4-like domain-containing protein</fullName>
    </recommendedName>
</protein>
<dbReference type="SUPFAM" id="SSF140869">
    <property type="entry name" value="GUN4-like"/>
    <property type="match status" value="1"/>
</dbReference>
<dbReference type="InterPro" id="IPR032192">
    <property type="entry name" value="GUN4_N"/>
</dbReference>